<dbReference type="RefSeq" id="WP_144087500.1">
    <property type="nucleotide sequence ID" value="NZ_VMHE01000001.1"/>
</dbReference>
<keyword evidence="11" id="KW-1185">Reference proteome</keyword>
<dbReference type="Gene3D" id="3.40.390.30">
    <property type="entry name" value="Metalloproteases ('zincins'), catalytic domain"/>
    <property type="match status" value="1"/>
</dbReference>
<keyword evidence="3 9" id="KW-0698">rRNA processing</keyword>
<evidence type="ECO:0000256" key="3">
    <source>
        <dbReference type="ARBA" id="ARBA00022552"/>
    </source>
</evidence>
<keyword evidence="4 9" id="KW-0540">Nuclease</keyword>
<comment type="similarity">
    <text evidence="1 9">Belongs to the endoribonuclease YbeY family.</text>
</comment>
<keyword evidence="5 9" id="KW-0479">Metal-binding</keyword>
<comment type="caution">
    <text evidence="10">The sequence shown here is derived from an EMBL/GenBank/DDBJ whole genome shotgun (WGS) entry which is preliminary data.</text>
</comment>
<dbReference type="GO" id="GO:0005737">
    <property type="term" value="C:cytoplasm"/>
    <property type="evidence" value="ECO:0007669"/>
    <property type="project" value="UniProtKB-SubCell"/>
</dbReference>
<evidence type="ECO:0000256" key="1">
    <source>
        <dbReference type="ARBA" id="ARBA00010875"/>
    </source>
</evidence>
<reference evidence="10 11" key="1">
    <citation type="submission" date="2019-07" db="EMBL/GenBank/DDBJ databases">
        <title>Allobacillus sp. nov. SKP isolated from shrimp paste of Euphausiacea.</title>
        <authorList>
            <person name="Kanchanasin P."/>
            <person name="Tanasupawat S."/>
            <person name="Shi W."/>
            <person name="Wu L."/>
            <person name="Ma J."/>
        </authorList>
    </citation>
    <scope>NUCLEOTIDE SEQUENCE [LARGE SCALE GENOMIC DNA]</scope>
    <source>
        <strain evidence="10 11">SKP4-8</strain>
    </source>
</reference>
<evidence type="ECO:0000256" key="9">
    <source>
        <dbReference type="HAMAP-Rule" id="MF_00009"/>
    </source>
</evidence>
<dbReference type="PANTHER" id="PTHR46986:SF1">
    <property type="entry name" value="ENDORIBONUCLEASE YBEY, CHLOROPLASTIC"/>
    <property type="match status" value="1"/>
</dbReference>
<keyword evidence="2 9" id="KW-0690">Ribosome biogenesis</keyword>
<dbReference type="PANTHER" id="PTHR46986">
    <property type="entry name" value="ENDORIBONUCLEASE YBEY, CHLOROPLASTIC"/>
    <property type="match status" value="1"/>
</dbReference>
<dbReference type="Proteomes" id="UP000316425">
    <property type="component" value="Unassembled WGS sequence"/>
</dbReference>
<dbReference type="InterPro" id="IPR020549">
    <property type="entry name" value="YbeY_CS"/>
</dbReference>
<dbReference type="GO" id="GO:0006364">
    <property type="term" value="P:rRNA processing"/>
    <property type="evidence" value="ECO:0007669"/>
    <property type="project" value="UniProtKB-UniRule"/>
</dbReference>
<evidence type="ECO:0000256" key="6">
    <source>
        <dbReference type="ARBA" id="ARBA00022759"/>
    </source>
</evidence>
<keyword evidence="8 9" id="KW-0862">Zinc</keyword>
<proteinExistence type="inferred from homology"/>
<keyword evidence="9" id="KW-0963">Cytoplasm</keyword>
<feature type="binding site" evidence="9">
    <location>
        <position position="130"/>
    </location>
    <ligand>
        <name>Zn(2+)</name>
        <dbReference type="ChEBI" id="CHEBI:29105"/>
        <note>catalytic</note>
    </ligand>
</feature>
<comment type="cofactor">
    <cofactor evidence="9">
        <name>Zn(2+)</name>
        <dbReference type="ChEBI" id="CHEBI:29105"/>
    </cofactor>
    <text evidence="9">Binds 1 zinc ion.</text>
</comment>
<evidence type="ECO:0000256" key="2">
    <source>
        <dbReference type="ARBA" id="ARBA00022517"/>
    </source>
</evidence>
<sequence>MIIDINDETNQLNQSQLELLEKLLDYAREKEEIGNDAELSVTIVDNETIQEINKQYRDKDQPTDVISFALEEHGEEEIEIRGDDLPRHLGDIIISIEKAEEQAKEYGHSFDRELGFLAVHGFLHLLGYDHMTTEEEKEMMERQDHLLDDFGLTRHEK</sequence>
<organism evidence="10 11">
    <name type="scientific">Allobacillus salarius</name>
    <dbReference type="NCBI Taxonomy" id="1955272"/>
    <lineage>
        <taxon>Bacteria</taxon>
        <taxon>Bacillati</taxon>
        <taxon>Bacillota</taxon>
        <taxon>Bacilli</taxon>
        <taxon>Bacillales</taxon>
        <taxon>Bacillaceae</taxon>
        <taxon>Allobacillus</taxon>
    </lineage>
</organism>
<dbReference type="HAMAP" id="MF_00009">
    <property type="entry name" value="Endoribonucl_YbeY"/>
    <property type="match status" value="1"/>
</dbReference>
<gene>
    <name evidence="9 10" type="primary">ybeY</name>
    <name evidence="10" type="ORF">FPQ13_01355</name>
</gene>
<feature type="binding site" evidence="9">
    <location>
        <position position="124"/>
    </location>
    <ligand>
        <name>Zn(2+)</name>
        <dbReference type="ChEBI" id="CHEBI:29105"/>
        <note>catalytic</note>
    </ligand>
</feature>
<evidence type="ECO:0000313" key="11">
    <source>
        <dbReference type="Proteomes" id="UP000316425"/>
    </source>
</evidence>
<comment type="function">
    <text evidence="9">Single strand-specific metallo-endoribonuclease involved in late-stage 70S ribosome quality control and in maturation of the 3' terminus of the 16S rRNA.</text>
</comment>
<keyword evidence="6 9" id="KW-0255">Endonuclease</keyword>
<dbReference type="NCBIfam" id="TIGR00043">
    <property type="entry name" value="rRNA maturation RNase YbeY"/>
    <property type="match status" value="1"/>
</dbReference>
<feature type="binding site" evidence="9">
    <location>
        <position position="120"/>
    </location>
    <ligand>
        <name>Zn(2+)</name>
        <dbReference type="ChEBI" id="CHEBI:29105"/>
        <note>catalytic</note>
    </ligand>
</feature>
<dbReference type="GO" id="GO:0008270">
    <property type="term" value="F:zinc ion binding"/>
    <property type="evidence" value="ECO:0007669"/>
    <property type="project" value="UniProtKB-UniRule"/>
</dbReference>
<evidence type="ECO:0000256" key="5">
    <source>
        <dbReference type="ARBA" id="ARBA00022723"/>
    </source>
</evidence>
<dbReference type="Pfam" id="PF02130">
    <property type="entry name" value="YbeY"/>
    <property type="match status" value="1"/>
</dbReference>
<accession>A0A556PTN5</accession>
<name>A0A556PTN5_9BACI</name>
<dbReference type="OrthoDB" id="9807740at2"/>
<dbReference type="SUPFAM" id="SSF55486">
    <property type="entry name" value="Metalloproteases ('zincins'), catalytic domain"/>
    <property type="match status" value="1"/>
</dbReference>
<evidence type="ECO:0000256" key="4">
    <source>
        <dbReference type="ARBA" id="ARBA00022722"/>
    </source>
</evidence>
<dbReference type="GO" id="GO:0004521">
    <property type="term" value="F:RNA endonuclease activity"/>
    <property type="evidence" value="ECO:0007669"/>
    <property type="project" value="UniProtKB-UniRule"/>
</dbReference>
<dbReference type="InterPro" id="IPR023091">
    <property type="entry name" value="MetalPrtase_cat_dom_sf_prd"/>
</dbReference>
<protein>
    <recommendedName>
        <fullName evidence="9">Endoribonuclease YbeY</fullName>
        <ecNumber evidence="9">3.1.-.-</ecNumber>
    </recommendedName>
</protein>
<dbReference type="AlphaFoldDB" id="A0A556PTN5"/>
<keyword evidence="7 9" id="KW-0378">Hydrolase</keyword>
<dbReference type="EMBL" id="VMHE01000001">
    <property type="protein sequence ID" value="TSJ67741.1"/>
    <property type="molecule type" value="Genomic_DNA"/>
</dbReference>
<dbReference type="EC" id="3.1.-.-" evidence="9"/>
<evidence type="ECO:0000256" key="8">
    <source>
        <dbReference type="ARBA" id="ARBA00022833"/>
    </source>
</evidence>
<evidence type="ECO:0000313" key="10">
    <source>
        <dbReference type="EMBL" id="TSJ67741.1"/>
    </source>
</evidence>
<dbReference type="PROSITE" id="PS01306">
    <property type="entry name" value="UPF0054"/>
    <property type="match status" value="1"/>
</dbReference>
<dbReference type="GO" id="GO:0004222">
    <property type="term" value="F:metalloendopeptidase activity"/>
    <property type="evidence" value="ECO:0007669"/>
    <property type="project" value="InterPro"/>
</dbReference>
<comment type="subcellular location">
    <subcellularLocation>
        <location evidence="9">Cytoplasm</location>
    </subcellularLocation>
</comment>
<evidence type="ECO:0000256" key="7">
    <source>
        <dbReference type="ARBA" id="ARBA00022801"/>
    </source>
</evidence>
<dbReference type="InterPro" id="IPR002036">
    <property type="entry name" value="YbeY"/>
</dbReference>